<dbReference type="PROSITE" id="PS50943">
    <property type="entry name" value="HTH_CROC1"/>
    <property type="match status" value="1"/>
</dbReference>
<dbReference type="Pfam" id="PF01381">
    <property type="entry name" value="HTH_3"/>
    <property type="match status" value="1"/>
</dbReference>
<dbReference type="AlphaFoldDB" id="A0A1V8M6R7"/>
<dbReference type="Proteomes" id="UP000191980">
    <property type="component" value="Unassembled WGS sequence"/>
</dbReference>
<keyword evidence="3" id="KW-1185">Reference proteome</keyword>
<protein>
    <recommendedName>
        <fullName evidence="1">HTH cro/C1-type domain-containing protein</fullName>
    </recommendedName>
</protein>
<name>A0A1V8M6R7_9GAMM</name>
<dbReference type="Gene3D" id="1.10.260.40">
    <property type="entry name" value="lambda repressor-like DNA-binding domains"/>
    <property type="match status" value="1"/>
</dbReference>
<dbReference type="InterPro" id="IPR001387">
    <property type="entry name" value="Cro/C1-type_HTH"/>
</dbReference>
<dbReference type="InterPro" id="IPR010982">
    <property type="entry name" value="Lambda_DNA-bd_dom_sf"/>
</dbReference>
<dbReference type="SMART" id="SM00530">
    <property type="entry name" value="HTH_XRE"/>
    <property type="match status" value="1"/>
</dbReference>
<evidence type="ECO:0000259" key="1">
    <source>
        <dbReference type="PROSITE" id="PS50943"/>
    </source>
</evidence>
<evidence type="ECO:0000313" key="3">
    <source>
        <dbReference type="Proteomes" id="UP000191980"/>
    </source>
</evidence>
<dbReference type="EMBL" id="LPUF01000001">
    <property type="protein sequence ID" value="OQK17249.1"/>
    <property type="molecule type" value="Genomic_DNA"/>
</dbReference>
<dbReference type="GO" id="GO:0003677">
    <property type="term" value="F:DNA binding"/>
    <property type="evidence" value="ECO:0007669"/>
    <property type="project" value="InterPro"/>
</dbReference>
<sequence>MQSIINAQLKKAESKPEPAEIEPIRPYNKAEIAMLTIVGSRLMEARKLCKLNRKQAADLLGVEEFYLGRLENGLDVDCVPLELIKRAAEVFDVSIDYLFGITDDWERDPVVCYERVVGQWMYEEFKNQLLSQAVQQQKLLRKIDSIDYLVKKSIISLENIFKSLDRFRELNPEFDTDMRGGASLVHAVEKFKKSINIIESKLLRSKVLKLKLEKLP</sequence>
<evidence type="ECO:0000313" key="2">
    <source>
        <dbReference type="EMBL" id="OQK17249.1"/>
    </source>
</evidence>
<dbReference type="CDD" id="cd00093">
    <property type="entry name" value="HTH_XRE"/>
    <property type="match status" value="1"/>
</dbReference>
<dbReference type="SUPFAM" id="SSF47413">
    <property type="entry name" value="lambda repressor-like DNA-binding domains"/>
    <property type="match status" value="1"/>
</dbReference>
<dbReference type="OrthoDB" id="5573367at2"/>
<reference evidence="2 3" key="1">
    <citation type="submission" date="2015-12" db="EMBL/GenBank/DDBJ databases">
        <authorList>
            <person name="Shamseldin A."/>
            <person name="Moawad H."/>
            <person name="Abd El-Rahim W.M."/>
            <person name="Sadowsky M.J."/>
        </authorList>
    </citation>
    <scope>NUCLEOTIDE SEQUENCE [LARGE SCALE GENOMIC DNA]</scope>
    <source>
        <strain evidence="2 3">WF1</strain>
    </source>
</reference>
<proteinExistence type="predicted"/>
<accession>A0A1V8M6R7</accession>
<dbReference type="RefSeq" id="WP_080521862.1">
    <property type="nucleotide sequence ID" value="NZ_LPUF01000001.1"/>
</dbReference>
<comment type="caution">
    <text evidence="2">The sequence shown here is derived from an EMBL/GenBank/DDBJ whole genome shotgun (WGS) entry which is preliminary data.</text>
</comment>
<gene>
    <name evidence="2" type="ORF">AU255_04985</name>
</gene>
<dbReference type="STRING" id="1420851.AU255_04985"/>
<feature type="domain" description="HTH cro/C1-type" evidence="1">
    <location>
        <begin position="42"/>
        <end position="98"/>
    </location>
</feature>
<organism evidence="2 3">
    <name type="scientific">Methyloprofundus sedimenti</name>
    <dbReference type="NCBI Taxonomy" id="1420851"/>
    <lineage>
        <taxon>Bacteria</taxon>
        <taxon>Pseudomonadati</taxon>
        <taxon>Pseudomonadota</taxon>
        <taxon>Gammaproteobacteria</taxon>
        <taxon>Methylococcales</taxon>
        <taxon>Methylococcaceae</taxon>
        <taxon>Methyloprofundus</taxon>
    </lineage>
</organism>